<feature type="region of interest" description="Disordered" evidence="7">
    <location>
        <begin position="893"/>
        <end position="914"/>
    </location>
</feature>
<dbReference type="PROSITE" id="PS00138">
    <property type="entry name" value="SUBTILASE_SER"/>
    <property type="match status" value="1"/>
</dbReference>
<organism evidence="10 11">
    <name type="scientific">Actinomadura fulvescens</name>
    <dbReference type="NCBI Taxonomy" id="46160"/>
    <lineage>
        <taxon>Bacteria</taxon>
        <taxon>Bacillati</taxon>
        <taxon>Actinomycetota</taxon>
        <taxon>Actinomycetes</taxon>
        <taxon>Streptosporangiales</taxon>
        <taxon>Thermomonosporaceae</taxon>
        <taxon>Actinomadura</taxon>
    </lineage>
</organism>
<evidence type="ECO:0000259" key="9">
    <source>
        <dbReference type="Pfam" id="PF00082"/>
    </source>
</evidence>
<evidence type="ECO:0000256" key="8">
    <source>
        <dbReference type="SAM" id="SignalP"/>
    </source>
</evidence>
<sequence length="1091" mass="115412">MTRIPRRRSAAVLLAMAASLAVPPQAQAAPADTPSPQGEPRTVTLVTGDRVTVVERENARPVVTVERGPGRRHTGFTTEITDGRIVVTPEDARPLVAQGRLDSRLFDVTQLLASGYDDEHRARLPLITKGSAVRSARAIPGSRLGTVDADKRGLASMWRSFTADPSAKLWLDGKMKASLDVSVPQIGAPAAWARGLTGKGVRVAVLDTGVDAGHPDLKEAVKDRLDFTTSGSVEDRAGHGTHVASILAGSGAASGGGYRGVAPGAELVSGKVLGDNGEGQESWIIAGMTWAAREAKARVINMSLGCFCDSPAVDPVEAAVNDLSEETGALFVASVGNVPWPASGLVALPAAAEGSLAVSSVDRGDNQQVTAQGPVPGTYAIKPELLAPGQQITAARAAGTSAGTPVDDHYTRLTGTSMATPHVAGAAAILAQQHPGWNGERIKATLMAAAKELPGVGVYTQGAGRVDVAKASAHQVSAAPGSVNVPLLWPGSGDTSELAKKVTYANSGDEPVELSLGLALTGPNRLSPPAGAVTLGQDRVTVPAGGESTVTLTFRGIPGIEAGLYTGHLTAKRADGTTAVRTPVGGYLEPPTAAMTFHVLNRDGDREPFPLVTLRDLDTGRSYDASGWYLDPAKARVPRGRYLITSHVSTGNEWQSIVVQKATLEPGAHEITLDARQTTPVELTHDRADAELSAVDAVVQYSSDKFWFAYLLNGDATQRISVTPMTDPNVNYSVTTMWEKRGATLDDPSPYMYRDLRYVNGGVPADPGLHTRDSGMARIDTTVRFHGGPGTHGQIGWSAHAAGDEFSSGMLQMADRRLPARFTLHLRPDDPIRWQGRLQTYVDPANWRTQNIRLDRFTPRRYRPGRYVDAWNAAVIAPRADFDERAGDRVEITGHGSTWTSPGEDRGRDQTTSGTLRLSKDGTVLGETTFTPLRGNSSFRATLPPEAATYTLLKSLERQSTVSPKVESLWTFRSARPGSAEPVGLPLTAVRFLPAGLNDRNQAPKGRPTVIPVWVERASGAPGAAPKSLRVEASFDDGATWRPVPFAGRPGAGAVTVIPPDTASFVSLRATAVDAAGDQVVQTVVRAYELR</sequence>
<proteinExistence type="inferred from homology"/>
<evidence type="ECO:0000256" key="5">
    <source>
        <dbReference type="PROSITE-ProRule" id="PRU01240"/>
    </source>
</evidence>
<dbReference type="PROSITE" id="PS00136">
    <property type="entry name" value="SUBTILASE_ASP"/>
    <property type="match status" value="1"/>
</dbReference>
<accession>A0ABP6BX68</accession>
<keyword evidence="8" id="KW-0732">Signal</keyword>
<dbReference type="InterPro" id="IPR036852">
    <property type="entry name" value="Peptidase_S8/S53_dom_sf"/>
</dbReference>
<dbReference type="InterPro" id="IPR015500">
    <property type="entry name" value="Peptidase_S8_subtilisin-rel"/>
</dbReference>
<dbReference type="Proteomes" id="UP001501509">
    <property type="component" value="Unassembled WGS sequence"/>
</dbReference>
<evidence type="ECO:0000313" key="11">
    <source>
        <dbReference type="Proteomes" id="UP001501509"/>
    </source>
</evidence>
<dbReference type="RefSeq" id="WP_344540298.1">
    <property type="nucleotide sequence ID" value="NZ_BAAATD010000002.1"/>
</dbReference>
<feature type="active site" description="Charge relay system" evidence="5">
    <location>
        <position position="239"/>
    </location>
</feature>
<feature type="active site" description="Charge relay system" evidence="5">
    <location>
        <position position="207"/>
    </location>
</feature>
<comment type="caution">
    <text evidence="10">The sequence shown here is derived from an EMBL/GenBank/DDBJ whole genome shotgun (WGS) entry which is preliminary data.</text>
</comment>
<name>A0ABP6BX68_9ACTN</name>
<gene>
    <name evidence="10" type="ORF">GCM10010411_23050</name>
</gene>
<keyword evidence="4 5" id="KW-0720">Serine protease</keyword>
<comment type="similarity">
    <text evidence="1 5 6">Belongs to the peptidase S8 family.</text>
</comment>
<keyword evidence="3 5" id="KW-0378">Hydrolase</keyword>
<evidence type="ECO:0000256" key="2">
    <source>
        <dbReference type="ARBA" id="ARBA00022670"/>
    </source>
</evidence>
<dbReference type="InterPro" id="IPR022398">
    <property type="entry name" value="Peptidase_S8_His-AS"/>
</dbReference>
<protein>
    <submittedName>
        <fullName evidence="10">S8 family serine peptidase</fullName>
    </submittedName>
</protein>
<feature type="domain" description="Peptidase S8/S53" evidence="9">
    <location>
        <begin position="198"/>
        <end position="453"/>
    </location>
</feature>
<evidence type="ECO:0000256" key="1">
    <source>
        <dbReference type="ARBA" id="ARBA00011073"/>
    </source>
</evidence>
<dbReference type="InterPro" id="IPR000209">
    <property type="entry name" value="Peptidase_S8/S53_dom"/>
</dbReference>
<dbReference type="InterPro" id="IPR023828">
    <property type="entry name" value="Peptidase_S8_Ser-AS"/>
</dbReference>
<keyword evidence="11" id="KW-1185">Reference proteome</keyword>
<evidence type="ECO:0000256" key="4">
    <source>
        <dbReference type="ARBA" id="ARBA00022825"/>
    </source>
</evidence>
<dbReference type="Pfam" id="PF00082">
    <property type="entry name" value="Peptidase_S8"/>
    <property type="match status" value="1"/>
</dbReference>
<dbReference type="InterPro" id="IPR051048">
    <property type="entry name" value="Peptidase_S8/S53_subtilisin"/>
</dbReference>
<dbReference type="PROSITE" id="PS00137">
    <property type="entry name" value="SUBTILASE_HIS"/>
    <property type="match status" value="1"/>
</dbReference>
<reference evidence="11" key="1">
    <citation type="journal article" date="2019" name="Int. J. Syst. Evol. Microbiol.">
        <title>The Global Catalogue of Microorganisms (GCM) 10K type strain sequencing project: providing services to taxonomists for standard genome sequencing and annotation.</title>
        <authorList>
            <consortium name="The Broad Institute Genomics Platform"/>
            <consortium name="The Broad Institute Genome Sequencing Center for Infectious Disease"/>
            <person name="Wu L."/>
            <person name="Ma J."/>
        </authorList>
    </citation>
    <scope>NUCLEOTIDE SEQUENCE [LARGE SCALE GENOMIC DNA]</scope>
    <source>
        <strain evidence="11">JCM 6833</strain>
    </source>
</reference>
<dbReference type="EMBL" id="BAAATD010000002">
    <property type="protein sequence ID" value="GAA2589554.1"/>
    <property type="molecule type" value="Genomic_DNA"/>
</dbReference>
<dbReference type="SUPFAM" id="SSF52743">
    <property type="entry name" value="Subtilisin-like"/>
    <property type="match status" value="1"/>
</dbReference>
<keyword evidence="2 5" id="KW-0645">Protease</keyword>
<dbReference type="Gene3D" id="3.40.50.200">
    <property type="entry name" value="Peptidase S8/S53 domain"/>
    <property type="match status" value="1"/>
</dbReference>
<feature type="active site" description="Charge relay system" evidence="5">
    <location>
        <position position="417"/>
    </location>
</feature>
<dbReference type="PRINTS" id="PR00723">
    <property type="entry name" value="SUBTILISIN"/>
</dbReference>
<evidence type="ECO:0000313" key="10">
    <source>
        <dbReference type="EMBL" id="GAA2589554.1"/>
    </source>
</evidence>
<evidence type="ECO:0000256" key="7">
    <source>
        <dbReference type="SAM" id="MobiDB-lite"/>
    </source>
</evidence>
<feature type="signal peptide" evidence="8">
    <location>
        <begin position="1"/>
        <end position="28"/>
    </location>
</feature>
<evidence type="ECO:0000256" key="6">
    <source>
        <dbReference type="RuleBase" id="RU003355"/>
    </source>
</evidence>
<dbReference type="PANTHER" id="PTHR43399:SF4">
    <property type="entry name" value="CELL WALL-ASSOCIATED PROTEASE"/>
    <property type="match status" value="1"/>
</dbReference>
<evidence type="ECO:0000256" key="3">
    <source>
        <dbReference type="ARBA" id="ARBA00022801"/>
    </source>
</evidence>
<dbReference type="InterPro" id="IPR023827">
    <property type="entry name" value="Peptidase_S8_Asp-AS"/>
</dbReference>
<dbReference type="PANTHER" id="PTHR43399">
    <property type="entry name" value="SUBTILISIN-RELATED"/>
    <property type="match status" value="1"/>
</dbReference>
<feature type="chain" id="PRO_5046846929" evidence="8">
    <location>
        <begin position="29"/>
        <end position="1091"/>
    </location>
</feature>
<dbReference type="PROSITE" id="PS51892">
    <property type="entry name" value="SUBTILASE"/>
    <property type="match status" value="1"/>
</dbReference>